<proteinExistence type="predicted"/>
<keyword evidence="3" id="KW-1185">Reference proteome</keyword>
<feature type="compositionally biased region" description="Low complexity" evidence="1">
    <location>
        <begin position="199"/>
        <end position="213"/>
    </location>
</feature>
<dbReference type="Proteomes" id="UP000807469">
    <property type="component" value="Unassembled WGS sequence"/>
</dbReference>
<feature type="region of interest" description="Disordered" evidence="1">
    <location>
        <begin position="1"/>
        <end position="22"/>
    </location>
</feature>
<evidence type="ECO:0000256" key="1">
    <source>
        <dbReference type="SAM" id="MobiDB-lite"/>
    </source>
</evidence>
<accession>A0A9P5Z3Z4</accession>
<feature type="compositionally biased region" description="Polar residues" evidence="1">
    <location>
        <begin position="69"/>
        <end position="81"/>
    </location>
</feature>
<feature type="compositionally biased region" description="Basic and acidic residues" evidence="1">
    <location>
        <begin position="87"/>
        <end position="100"/>
    </location>
</feature>
<feature type="region of interest" description="Disordered" evidence="1">
    <location>
        <begin position="40"/>
        <end position="216"/>
    </location>
</feature>
<evidence type="ECO:0000313" key="3">
    <source>
        <dbReference type="Proteomes" id="UP000807469"/>
    </source>
</evidence>
<dbReference type="OrthoDB" id="2530523at2759"/>
<feature type="region of interest" description="Disordered" evidence="1">
    <location>
        <begin position="283"/>
        <end position="314"/>
    </location>
</feature>
<sequence length="324" mass="35440">MIRLDHHTSPLSPNPKQSPEHKIIPWDDAHFTVTDAVELQQSLVDANGDEKHQPLNPVSIPSPPGGGNATSPNNERSSSLSPVPPLAEEKEADIDVHKREEEEEDEAAQNEQSSPRVEKADESRLSPLSELSAPSDQEEDPSGEGDANGGNADTVETSAETEKPPPSGSEEKPNEQSQSEAPSQPNTQPSPFATPAPMTPTISTSIPSSTNPSQDPKVTTLLELNVDLFNLCMQLQSKNVPNSDPRYQQYSTRLQSNLTWLATVAEQNQQQGVRTLERTWPPTNASLGHTPPNIGSTLLNPPDRRHPSRRSNTKTLQQAWFTFR</sequence>
<dbReference type="AlphaFoldDB" id="A0A9P5Z3Z4"/>
<evidence type="ECO:0000313" key="2">
    <source>
        <dbReference type="EMBL" id="KAF9480238.1"/>
    </source>
</evidence>
<feature type="compositionally biased region" description="Polar residues" evidence="1">
    <location>
        <begin position="175"/>
        <end position="191"/>
    </location>
</feature>
<dbReference type="EMBL" id="MU155198">
    <property type="protein sequence ID" value="KAF9480238.1"/>
    <property type="molecule type" value="Genomic_DNA"/>
</dbReference>
<name>A0A9P5Z3Z4_9AGAR</name>
<reference evidence="2" key="1">
    <citation type="submission" date="2020-11" db="EMBL/GenBank/DDBJ databases">
        <authorList>
            <consortium name="DOE Joint Genome Institute"/>
            <person name="Ahrendt S."/>
            <person name="Riley R."/>
            <person name="Andreopoulos W."/>
            <person name="Labutti K."/>
            <person name="Pangilinan J."/>
            <person name="Ruiz-Duenas F.J."/>
            <person name="Barrasa J.M."/>
            <person name="Sanchez-Garcia M."/>
            <person name="Camarero S."/>
            <person name="Miyauchi S."/>
            <person name="Serrano A."/>
            <person name="Linde D."/>
            <person name="Babiker R."/>
            <person name="Drula E."/>
            <person name="Ayuso-Fernandez I."/>
            <person name="Pacheco R."/>
            <person name="Padilla G."/>
            <person name="Ferreira P."/>
            <person name="Barriuso J."/>
            <person name="Kellner H."/>
            <person name="Castanera R."/>
            <person name="Alfaro M."/>
            <person name="Ramirez L."/>
            <person name="Pisabarro A.G."/>
            <person name="Kuo A."/>
            <person name="Tritt A."/>
            <person name="Lipzen A."/>
            <person name="He G."/>
            <person name="Yan M."/>
            <person name="Ng V."/>
            <person name="Cullen D."/>
            <person name="Martin F."/>
            <person name="Rosso M.-N."/>
            <person name="Henrissat B."/>
            <person name="Hibbett D."/>
            <person name="Martinez A.T."/>
            <person name="Grigoriev I.V."/>
        </authorList>
    </citation>
    <scope>NUCLEOTIDE SEQUENCE</scope>
    <source>
        <strain evidence="2">CIRM-BRFM 674</strain>
    </source>
</reference>
<comment type="caution">
    <text evidence="2">The sequence shown here is derived from an EMBL/GenBank/DDBJ whole genome shotgun (WGS) entry which is preliminary data.</text>
</comment>
<organism evidence="2 3">
    <name type="scientific">Pholiota conissans</name>
    <dbReference type="NCBI Taxonomy" id="109636"/>
    <lineage>
        <taxon>Eukaryota</taxon>
        <taxon>Fungi</taxon>
        <taxon>Dikarya</taxon>
        <taxon>Basidiomycota</taxon>
        <taxon>Agaricomycotina</taxon>
        <taxon>Agaricomycetes</taxon>
        <taxon>Agaricomycetidae</taxon>
        <taxon>Agaricales</taxon>
        <taxon>Agaricineae</taxon>
        <taxon>Strophariaceae</taxon>
        <taxon>Pholiota</taxon>
    </lineage>
</organism>
<feature type="compositionally biased region" description="Polar residues" evidence="1">
    <location>
        <begin position="283"/>
        <end position="299"/>
    </location>
</feature>
<protein>
    <submittedName>
        <fullName evidence="2">Uncharacterized protein</fullName>
    </submittedName>
</protein>
<gene>
    <name evidence="2" type="ORF">BDN70DRAFT_624987</name>
</gene>